<organism evidence="1 2">
    <name type="scientific">Choristoneura fumiferana</name>
    <name type="common">Spruce budworm moth</name>
    <name type="synonym">Archips fumiferana</name>
    <dbReference type="NCBI Taxonomy" id="7141"/>
    <lineage>
        <taxon>Eukaryota</taxon>
        <taxon>Metazoa</taxon>
        <taxon>Ecdysozoa</taxon>
        <taxon>Arthropoda</taxon>
        <taxon>Hexapoda</taxon>
        <taxon>Insecta</taxon>
        <taxon>Pterygota</taxon>
        <taxon>Neoptera</taxon>
        <taxon>Endopterygota</taxon>
        <taxon>Lepidoptera</taxon>
        <taxon>Glossata</taxon>
        <taxon>Ditrysia</taxon>
        <taxon>Tortricoidea</taxon>
        <taxon>Tortricidae</taxon>
        <taxon>Tortricinae</taxon>
        <taxon>Choristoneura</taxon>
    </lineage>
</organism>
<protein>
    <submittedName>
        <fullName evidence="1">Uncharacterized protein</fullName>
    </submittedName>
</protein>
<comment type="caution">
    <text evidence="1">The sequence shown here is derived from an EMBL/GenBank/DDBJ whole genome shotgun (WGS) entry which is preliminary data.</text>
</comment>
<proteinExistence type="predicted"/>
<gene>
    <name evidence="1" type="ORF">MSG28_015072</name>
</gene>
<evidence type="ECO:0000313" key="2">
    <source>
        <dbReference type="Proteomes" id="UP001064048"/>
    </source>
</evidence>
<sequence>MAVNTEINRPTELDALVFGHVFTVITTRLPGRRLADIVRRHAPLLALAQRVDATCFKRP</sequence>
<keyword evidence="2" id="KW-1185">Reference proteome</keyword>
<name>A0ACC0KYE7_CHOFU</name>
<dbReference type="Proteomes" id="UP001064048">
    <property type="component" value="Chromosome 27"/>
</dbReference>
<reference evidence="1 2" key="1">
    <citation type="journal article" date="2022" name="Genome Biol. Evol.">
        <title>The Spruce Budworm Genome: Reconstructing the Evolutionary History of Antifreeze Proteins.</title>
        <authorList>
            <person name="Beliveau C."/>
            <person name="Gagne P."/>
            <person name="Picq S."/>
            <person name="Vernygora O."/>
            <person name="Keeling C.I."/>
            <person name="Pinkney K."/>
            <person name="Doucet D."/>
            <person name="Wen F."/>
            <person name="Johnston J.S."/>
            <person name="Maaroufi H."/>
            <person name="Boyle B."/>
            <person name="Laroche J."/>
            <person name="Dewar K."/>
            <person name="Juretic N."/>
            <person name="Blackburn G."/>
            <person name="Nisole A."/>
            <person name="Brunet B."/>
            <person name="Brandao M."/>
            <person name="Lumley L."/>
            <person name="Duan J."/>
            <person name="Quan G."/>
            <person name="Lucarotti C.J."/>
            <person name="Roe A.D."/>
            <person name="Sperling F.A.H."/>
            <person name="Levesque R.C."/>
            <person name="Cusson M."/>
        </authorList>
    </citation>
    <scope>NUCLEOTIDE SEQUENCE [LARGE SCALE GENOMIC DNA]</scope>
    <source>
        <strain evidence="1">Glfc:IPQL:Cfum</strain>
    </source>
</reference>
<evidence type="ECO:0000313" key="1">
    <source>
        <dbReference type="EMBL" id="KAI8441478.1"/>
    </source>
</evidence>
<accession>A0ACC0KYE7</accession>
<dbReference type="EMBL" id="CM046127">
    <property type="protein sequence ID" value="KAI8441478.1"/>
    <property type="molecule type" value="Genomic_DNA"/>
</dbReference>